<keyword evidence="4" id="KW-1185">Reference proteome</keyword>
<dbReference type="EMBL" id="JAQQPM010000001">
    <property type="protein sequence ID" value="KAK2066688.1"/>
    <property type="molecule type" value="Genomic_DNA"/>
</dbReference>
<comment type="caution">
    <text evidence="3">The sequence shown here is derived from an EMBL/GenBank/DDBJ whole genome shotgun (WGS) entry which is preliminary data.</text>
</comment>
<accession>A0AAD9HW85</accession>
<gene>
    <name evidence="3" type="ORF">P8C59_000479</name>
</gene>
<organism evidence="3 4">
    <name type="scientific">Phyllachora maydis</name>
    <dbReference type="NCBI Taxonomy" id="1825666"/>
    <lineage>
        <taxon>Eukaryota</taxon>
        <taxon>Fungi</taxon>
        <taxon>Dikarya</taxon>
        <taxon>Ascomycota</taxon>
        <taxon>Pezizomycotina</taxon>
        <taxon>Sordariomycetes</taxon>
        <taxon>Sordariomycetidae</taxon>
        <taxon>Phyllachorales</taxon>
        <taxon>Phyllachoraceae</taxon>
        <taxon>Phyllachora</taxon>
    </lineage>
</organism>
<feature type="transmembrane region" description="Helical" evidence="2">
    <location>
        <begin position="223"/>
        <end position="246"/>
    </location>
</feature>
<name>A0AAD9HW85_9PEZI</name>
<feature type="compositionally biased region" description="Low complexity" evidence="1">
    <location>
        <begin position="129"/>
        <end position="169"/>
    </location>
</feature>
<reference evidence="3" key="1">
    <citation type="journal article" date="2023" name="Mol. Plant Microbe Interact.">
        <title>Elucidating the Obligate Nature and Biological Capacity of an Invasive Fungal Corn Pathogen.</title>
        <authorList>
            <person name="MacCready J.S."/>
            <person name="Roggenkamp E.M."/>
            <person name="Gdanetz K."/>
            <person name="Chilvers M.I."/>
        </authorList>
    </citation>
    <scope>NUCLEOTIDE SEQUENCE</scope>
    <source>
        <strain evidence="3">PM02</strain>
    </source>
</reference>
<keyword evidence="2" id="KW-1133">Transmembrane helix</keyword>
<sequence>MCCGTVDGCLSNGLCKDTMTTNSSGNSFARGTCTDATWQSPICPQHCLLNQDTGKVNGAFNFQANGVQVWSCHGQGYGVQDNYCCESASEKMRCCSTPAALFNLPPATPGNALPVQTWAGLTSGGAGGAAATAARTHATTATTPNAAAQATAGAPPTAPTTSGASRTAAHTTTAVKPSTNKATPSRPQPMPAATPFPAASTGAYIYPLPVAGRPATPLSTGTLVAIGVATSLVSAIMVGSAVMFILRRTKPYPVVTRWTGSGPQPPPPPPHYYGGSPLMAKSLLSRTDSSKGVDEYSLSAPSSTYGRRDALGGMERIVVPVAKMRSQGTGFYASPPTSPAEKQRLSPTVRMMNRPPMKVYELA</sequence>
<feature type="compositionally biased region" description="Polar residues" evidence="1">
    <location>
        <begin position="170"/>
        <end position="185"/>
    </location>
</feature>
<proteinExistence type="predicted"/>
<keyword evidence="2" id="KW-0472">Membrane</keyword>
<protein>
    <submittedName>
        <fullName evidence="3">Uncharacterized protein</fullName>
    </submittedName>
</protein>
<keyword evidence="2" id="KW-0812">Transmembrane</keyword>
<dbReference type="Proteomes" id="UP001217918">
    <property type="component" value="Unassembled WGS sequence"/>
</dbReference>
<evidence type="ECO:0000313" key="4">
    <source>
        <dbReference type="Proteomes" id="UP001217918"/>
    </source>
</evidence>
<feature type="region of interest" description="Disordered" evidence="1">
    <location>
        <begin position="124"/>
        <end position="194"/>
    </location>
</feature>
<evidence type="ECO:0000256" key="2">
    <source>
        <dbReference type="SAM" id="Phobius"/>
    </source>
</evidence>
<evidence type="ECO:0000256" key="1">
    <source>
        <dbReference type="SAM" id="MobiDB-lite"/>
    </source>
</evidence>
<evidence type="ECO:0000313" key="3">
    <source>
        <dbReference type="EMBL" id="KAK2066688.1"/>
    </source>
</evidence>
<dbReference type="AlphaFoldDB" id="A0AAD9HW85"/>